<dbReference type="AlphaFoldDB" id="A0A1B6D5A1"/>
<protein>
    <recommendedName>
        <fullName evidence="3">Ras-associating domain-containing protein</fullName>
    </recommendedName>
</protein>
<evidence type="ECO:0000313" key="4">
    <source>
        <dbReference type="EMBL" id="JAS20840.1"/>
    </source>
</evidence>
<feature type="compositionally biased region" description="Acidic residues" evidence="2">
    <location>
        <begin position="181"/>
        <end position="190"/>
    </location>
</feature>
<feature type="compositionally biased region" description="Basic and acidic residues" evidence="2">
    <location>
        <begin position="77"/>
        <end position="86"/>
    </location>
</feature>
<dbReference type="PANTHER" id="PTHR15286">
    <property type="entry name" value="RAS-ASSOCIATING DOMAIN CONTAINING PROTEIN"/>
    <property type="match status" value="1"/>
</dbReference>
<dbReference type="InterPro" id="IPR029071">
    <property type="entry name" value="Ubiquitin-like_domsf"/>
</dbReference>
<dbReference type="InterPro" id="IPR048942">
    <property type="entry name" value="ASPP2-like_RA"/>
</dbReference>
<dbReference type="SUPFAM" id="SSF54236">
    <property type="entry name" value="Ubiquitin-like"/>
    <property type="match status" value="1"/>
</dbReference>
<reference evidence="4" key="1">
    <citation type="submission" date="2015-12" db="EMBL/GenBank/DDBJ databases">
        <title>De novo transcriptome assembly of four potential Pierce s Disease insect vectors from Arizona vineyards.</title>
        <authorList>
            <person name="Tassone E.E."/>
        </authorList>
    </citation>
    <scope>NUCLEOTIDE SEQUENCE</scope>
</reference>
<feature type="coiled-coil region" evidence="1">
    <location>
        <begin position="137"/>
        <end position="164"/>
    </location>
</feature>
<proteinExistence type="predicted"/>
<feature type="domain" description="Ras-associating" evidence="3">
    <location>
        <begin position="1"/>
        <end position="82"/>
    </location>
</feature>
<dbReference type="InterPro" id="IPR033593">
    <property type="entry name" value="N-RASSF"/>
</dbReference>
<gene>
    <name evidence="4" type="ORF">g.45952</name>
</gene>
<feature type="region of interest" description="Disordered" evidence="2">
    <location>
        <begin position="77"/>
        <end position="111"/>
    </location>
</feature>
<keyword evidence="1" id="KW-0175">Coiled coil</keyword>
<feature type="coiled-coil region" evidence="1">
    <location>
        <begin position="221"/>
        <end position="306"/>
    </location>
</feature>
<dbReference type="Pfam" id="PF21801">
    <property type="entry name" value="ASPP2-like_RA"/>
    <property type="match status" value="1"/>
</dbReference>
<name>A0A1B6D5A1_9HEMI</name>
<organism evidence="4">
    <name type="scientific">Clastoptera arizonana</name>
    <name type="common">Arizona spittle bug</name>
    <dbReference type="NCBI Taxonomy" id="38151"/>
    <lineage>
        <taxon>Eukaryota</taxon>
        <taxon>Metazoa</taxon>
        <taxon>Ecdysozoa</taxon>
        <taxon>Arthropoda</taxon>
        <taxon>Hexapoda</taxon>
        <taxon>Insecta</taxon>
        <taxon>Pterygota</taxon>
        <taxon>Neoptera</taxon>
        <taxon>Paraneoptera</taxon>
        <taxon>Hemiptera</taxon>
        <taxon>Auchenorrhyncha</taxon>
        <taxon>Cercopoidea</taxon>
        <taxon>Clastopteridae</taxon>
        <taxon>Clastoptera</taxon>
    </lineage>
</organism>
<dbReference type="EMBL" id="GEDC01016458">
    <property type="protein sequence ID" value="JAS20840.1"/>
    <property type="molecule type" value="Transcribed_RNA"/>
</dbReference>
<dbReference type="GO" id="GO:0007165">
    <property type="term" value="P:signal transduction"/>
    <property type="evidence" value="ECO:0007669"/>
    <property type="project" value="InterPro"/>
</dbReference>
<evidence type="ECO:0000256" key="2">
    <source>
        <dbReference type="SAM" id="MobiDB-lite"/>
    </source>
</evidence>
<dbReference type="PANTHER" id="PTHR15286:SF1">
    <property type="entry name" value="FI07216P"/>
    <property type="match status" value="1"/>
</dbReference>
<accession>A0A1B6D5A1</accession>
<feature type="compositionally biased region" description="Basic residues" evidence="2">
    <location>
        <begin position="94"/>
        <end position="103"/>
    </location>
</feature>
<evidence type="ECO:0000256" key="1">
    <source>
        <dbReference type="SAM" id="Coils"/>
    </source>
</evidence>
<dbReference type="CDD" id="cd16123">
    <property type="entry name" value="RA_RASSF7_like"/>
    <property type="match status" value="1"/>
</dbReference>
<feature type="region of interest" description="Disordered" evidence="2">
    <location>
        <begin position="181"/>
        <end position="220"/>
    </location>
</feature>
<dbReference type="Gene3D" id="3.10.20.90">
    <property type="entry name" value="Phosphatidylinositol 3-kinase Catalytic Subunit, Chain A, domain 1"/>
    <property type="match status" value="1"/>
</dbReference>
<dbReference type="PROSITE" id="PS50200">
    <property type="entry name" value="RA"/>
    <property type="match status" value="1"/>
</dbReference>
<feature type="compositionally biased region" description="Polar residues" evidence="2">
    <location>
        <begin position="198"/>
        <end position="209"/>
    </location>
</feature>
<sequence>MTGELPVWVSGQQLWVRGVDRKTTCNDVITALLGHPDDSYVIIERWRKVERPLGADTKLLKLWSAWGEAQKEVRLSLRRNADDDSGRGSPASVSRRRKHHRQKQQSQTLHPKRLAQLSKTQNIERLLKLILVQGETIHNQLKRLHDREDQIENIEDAKHRARVNMLGSNYLLETYLKENCREDDEKEENDSGVVTEGAPSSENTSTPTGEETKEDDDPTIEEDIERETQNLQQQIELWEKIVKVNKKLEREEETLVKLYVSVKRRDELEDLKDELDRAKDDSERAAKELEATTHDLNEAEKALESRKVYLRKLQYELEMNDQETERLMKTKSRELYLEDMERFRACETYKSITVDVVPEGGNGQKRFCGTKVE</sequence>
<feature type="non-terminal residue" evidence="4">
    <location>
        <position position="373"/>
    </location>
</feature>
<evidence type="ECO:0000259" key="3">
    <source>
        <dbReference type="PROSITE" id="PS50200"/>
    </source>
</evidence>
<dbReference type="InterPro" id="IPR000159">
    <property type="entry name" value="RA_dom"/>
</dbReference>